<dbReference type="InterPro" id="IPR005537">
    <property type="entry name" value="RAMP_III_fam"/>
</dbReference>
<accession>A0A1M5A172</accession>
<sequence length="367" mass="42905">MNELQVTFRLTTPLFLSGADQAKAELHLPSIKGALRFWYRAINGNFNRFIPATQQTYEEELFGSPRSNLGQGRFLLRSRMNQSLDCAILEGRDRLFAGLSYFTFFTKDKDHDQEQKQKRAYFHANQTFTLSFLLRSGKEEEQLRNWQGLLASIWLLGHIGGLGYRNRKGFGSLALEHWHVTNLPIPQQMINQLPIAHRAKRPKDWFQSFYRGLSILNQWFPAFQNERHTIINDQAAFYLPKGETTWNAALKKGAYTLQQFRKRFKKDRLALGLPMNVEQKDIAYRPNKRDGDRMPSPAISRVIHLDKKFYPIYMILPSPFPEVVKENTKNPDAPADKQNIHFGIALDRFTKHLEEKGFRKQRKELYL</sequence>
<dbReference type="Proteomes" id="UP000184476">
    <property type="component" value="Unassembled WGS sequence"/>
</dbReference>
<protein>
    <submittedName>
        <fullName evidence="3">CRISPR type III-B/RAMP module RAMP protein Cmr1</fullName>
    </submittedName>
</protein>
<gene>
    <name evidence="3" type="ORF">SAMN05444392_11191</name>
</gene>
<dbReference type="RefSeq" id="WP_073156425.1">
    <property type="nucleotide sequence ID" value="NZ_FQVL01000011.1"/>
</dbReference>
<dbReference type="Pfam" id="PF03787">
    <property type="entry name" value="RAMPs"/>
    <property type="match status" value="1"/>
</dbReference>
<dbReference type="OrthoDB" id="190500at2"/>
<evidence type="ECO:0000259" key="2">
    <source>
        <dbReference type="Pfam" id="PF03787"/>
    </source>
</evidence>
<evidence type="ECO:0000256" key="1">
    <source>
        <dbReference type="ARBA" id="ARBA00023118"/>
    </source>
</evidence>
<evidence type="ECO:0000313" key="3">
    <source>
        <dbReference type="EMBL" id="SHF23991.1"/>
    </source>
</evidence>
<organism evidence="3 4">
    <name type="scientific">Seinonella peptonophila</name>
    <dbReference type="NCBI Taxonomy" id="112248"/>
    <lineage>
        <taxon>Bacteria</taxon>
        <taxon>Bacillati</taxon>
        <taxon>Bacillota</taxon>
        <taxon>Bacilli</taxon>
        <taxon>Bacillales</taxon>
        <taxon>Thermoactinomycetaceae</taxon>
        <taxon>Seinonella</taxon>
    </lineage>
</organism>
<dbReference type="EMBL" id="FQVL01000011">
    <property type="protein sequence ID" value="SHF23991.1"/>
    <property type="molecule type" value="Genomic_DNA"/>
</dbReference>
<keyword evidence="4" id="KW-1185">Reference proteome</keyword>
<dbReference type="AlphaFoldDB" id="A0A1M5A172"/>
<dbReference type="InterPro" id="IPR007522">
    <property type="entry name" value="CRISPR-assoc_prot_TM1795"/>
</dbReference>
<feature type="domain" description="CRISPR type III-associated protein" evidence="2">
    <location>
        <begin position="7"/>
        <end position="173"/>
    </location>
</feature>
<keyword evidence="1" id="KW-0051">Antiviral defense</keyword>
<dbReference type="STRING" id="112248.SAMN05444392_11191"/>
<dbReference type="GO" id="GO:0051607">
    <property type="term" value="P:defense response to virus"/>
    <property type="evidence" value="ECO:0007669"/>
    <property type="project" value="UniProtKB-KW"/>
</dbReference>
<name>A0A1M5A172_9BACL</name>
<dbReference type="NCBIfam" id="TIGR01894">
    <property type="entry name" value="cas_TM1795_cmr1"/>
    <property type="match status" value="1"/>
</dbReference>
<reference evidence="3 4" key="1">
    <citation type="submission" date="2016-11" db="EMBL/GenBank/DDBJ databases">
        <authorList>
            <person name="Jaros S."/>
            <person name="Januszkiewicz K."/>
            <person name="Wedrychowicz H."/>
        </authorList>
    </citation>
    <scope>NUCLEOTIDE SEQUENCE [LARGE SCALE GENOMIC DNA]</scope>
    <source>
        <strain evidence="3 4">DSM 44666</strain>
    </source>
</reference>
<proteinExistence type="predicted"/>
<evidence type="ECO:0000313" key="4">
    <source>
        <dbReference type="Proteomes" id="UP000184476"/>
    </source>
</evidence>